<organism evidence="1 2">
    <name type="scientific">Penicillium nordicum</name>
    <dbReference type="NCBI Taxonomy" id="229535"/>
    <lineage>
        <taxon>Eukaryota</taxon>
        <taxon>Fungi</taxon>
        <taxon>Dikarya</taxon>
        <taxon>Ascomycota</taxon>
        <taxon>Pezizomycotina</taxon>
        <taxon>Eurotiomycetes</taxon>
        <taxon>Eurotiomycetidae</taxon>
        <taxon>Eurotiales</taxon>
        <taxon>Aspergillaceae</taxon>
        <taxon>Penicillium</taxon>
    </lineage>
</organism>
<gene>
    <name evidence="1" type="ORF">ACN38_g11036</name>
</gene>
<dbReference type="EMBL" id="LHQQ01000269">
    <property type="protein sequence ID" value="KOS38136.1"/>
    <property type="molecule type" value="Genomic_DNA"/>
</dbReference>
<proteinExistence type="predicted"/>
<comment type="caution">
    <text evidence="1">The sequence shown here is derived from an EMBL/GenBank/DDBJ whole genome shotgun (WGS) entry which is preliminary data.</text>
</comment>
<evidence type="ECO:0000313" key="1">
    <source>
        <dbReference type="EMBL" id="KOS38136.1"/>
    </source>
</evidence>
<name>A0A0M8NRV0_9EURO</name>
<evidence type="ECO:0000313" key="2">
    <source>
        <dbReference type="Proteomes" id="UP000037696"/>
    </source>
</evidence>
<reference evidence="1 2" key="1">
    <citation type="submission" date="2015-08" db="EMBL/GenBank/DDBJ databases">
        <title>Genome sequencing of Penicillium nordicum.</title>
        <authorList>
            <person name="Nguyen H.D."/>
            <person name="Seifert K.A."/>
        </authorList>
    </citation>
    <scope>NUCLEOTIDE SEQUENCE [LARGE SCALE GENOMIC DNA]</scope>
    <source>
        <strain evidence="1 2">DAOMC 185683</strain>
    </source>
</reference>
<dbReference type="AlphaFoldDB" id="A0A0M8NRV0"/>
<keyword evidence="2" id="KW-1185">Reference proteome</keyword>
<accession>A0A0M8NRV0</accession>
<feature type="non-terminal residue" evidence="1">
    <location>
        <position position="1"/>
    </location>
</feature>
<dbReference type="Proteomes" id="UP000037696">
    <property type="component" value="Unassembled WGS sequence"/>
</dbReference>
<sequence length="25" mass="2863">AQRPAHLRVGPGWAMGFKFQNRSNH</sequence>
<protein>
    <submittedName>
        <fullName evidence="1">Uncharacterized protein</fullName>
    </submittedName>
</protein>